<evidence type="ECO:0000256" key="6">
    <source>
        <dbReference type="ARBA" id="ARBA00022692"/>
    </source>
</evidence>
<dbReference type="FunFam" id="3.30.70.270:FF:000001">
    <property type="entry name" value="Diguanylate cyclase domain protein"/>
    <property type="match status" value="1"/>
</dbReference>
<dbReference type="GO" id="GO:1902201">
    <property type="term" value="P:negative regulation of bacterial-type flagellum-dependent cell motility"/>
    <property type="evidence" value="ECO:0007669"/>
    <property type="project" value="TreeGrafter"/>
</dbReference>
<dbReference type="RefSeq" id="WP_122506957.1">
    <property type="nucleotide sequence ID" value="NZ_CP077081.1"/>
</dbReference>
<dbReference type="Pfam" id="PF00990">
    <property type="entry name" value="GGDEF"/>
    <property type="match status" value="1"/>
</dbReference>
<dbReference type="PANTHER" id="PTHR45138">
    <property type="entry name" value="REGULATORY COMPONENTS OF SENSORY TRANSDUCTION SYSTEM"/>
    <property type="match status" value="1"/>
</dbReference>
<keyword evidence="6 10" id="KW-0812">Transmembrane</keyword>
<evidence type="ECO:0000256" key="4">
    <source>
        <dbReference type="ARBA" id="ARBA00012528"/>
    </source>
</evidence>
<dbReference type="PANTHER" id="PTHR45138:SF9">
    <property type="entry name" value="DIGUANYLATE CYCLASE DGCM-RELATED"/>
    <property type="match status" value="1"/>
</dbReference>
<dbReference type="Proteomes" id="UP000310574">
    <property type="component" value="Unassembled WGS sequence"/>
</dbReference>
<dbReference type="SUPFAM" id="SSF55073">
    <property type="entry name" value="Nucleotide cyclase"/>
    <property type="match status" value="1"/>
</dbReference>
<evidence type="ECO:0000259" key="11">
    <source>
        <dbReference type="PROSITE" id="PS50887"/>
    </source>
</evidence>
<dbReference type="NCBIfam" id="TIGR00254">
    <property type="entry name" value="GGDEF"/>
    <property type="match status" value="1"/>
</dbReference>
<dbReference type="EMBL" id="SSBS01000005">
    <property type="protein sequence ID" value="THF29644.1"/>
    <property type="molecule type" value="Genomic_DNA"/>
</dbReference>
<dbReference type="CDD" id="cd01949">
    <property type="entry name" value="GGDEF"/>
    <property type="match status" value="1"/>
</dbReference>
<proteinExistence type="predicted"/>
<evidence type="ECO:0000256" key="1">
    <source>
        <dbReference type="ARBA" id="ARBA00001946"/>
    </source>
</evidence>
<dbReference type="EC" id="2.7.7.65" evidence="4"/>
<name>A0AAQ2DA17_9PSED</name>
<dbReference type="AlphaFoldDB" id="A0AAQ2DA17"/>
<feature type="domain" description="GGDEF" evidence="11">
    <location>
        <begin position="409"/>
        <end position="539"/>
    </location>
</feature>
<reference evidence="12 13" key="1">
    <citation type="submission" date="2019-04" db="EMBL/GenBank/DDBJ databases">
        <title>Draft genome sequence of Pseudomonas sp. M7D1 isolated from rhizosphere of plant the flowery desert.</title>
        <authorList>
            <person name="Poblete-Morales M."/>
            <person name="Plaza N."/>
            <person name="Corsini G."/>
            <person name="Silva E."/>
        </authorList>
    </citation>
    <scope>NUCLEOTIDE SEQUENCE [LARGE SCALE GENOMIC DNA]</scope>
    <source>
        <strain evidence="12 13">M7D1</strain>
    </source>
</reference>
<dbReference type="InterPro" id="IPR000160">
    <property type="entry name" value="GGDEF_dom"/>
</dbReference>
<dbReference type="CDD" id="cd18773">
    <property type="entry name" value="PDC1_HK_sensor"/>
    <property type="match status" value="1"/>
</dbReference>
<dbReference type="InterPro" id="IPR043128">
    <property type="entry name" value="Rev_trsase/Diguanyl_cyclase"/>
</dbReference>
<comment type="catalytic activity">
    <reaction evidence="9">
        <text>2 GTP = 3',3'-c-di-GMP + 2 diphosphate</text>
        <dbReference type="Rhea" id="RHEA:24898"/>
        <dbReference type="ChEBI" id="CHEBI:33019"/>
        <dbReference type="ChEBI" id="CHEBI:37565"/>
        <dbReference type="ChEBI" id="CHEBI:58805"/>
        <dbReference type="EC" id="2.7.7.65"/>
    </reaction>
</comment>
<dbReference type="Gene3D" id="3.30.450.20">
    <property type="entry name" value="PAS domain"/>
    <property type="match status" value="1"/>
</dbReference>
<protein>
    <recommendedName>
        <fullName evidence="4">diguanylate cyclase</fullName>
        <ecNumber evidence="4">2.7.7.65</ecNumber>
    </recommendedName>
</protein>
<evidence type="ECO:0000256" key="7">
    <source>
        <dbReference type="ARBA" id="ARBA00022989"/>
    </source>
</evidence>
<keyword evidence="7 10" id="KW-1133">Transmembrane helix</keyword>
<evidence type="ECO:0000313" key="12">
    <source>
        <dbReference type="EMBL" id="THF29644.1"/>
    </source>
</evidence>
<dbReference type="InterPro" id="IPR029151">
    <property type="entry name" value="Sensor-like_sf"/>
</dbReference>
<dbReference type="InterPro" id="IPR029787">
    <property type="entry name" value="Nucleotide_cyclase"/>
</dbReference>
<evidence type="ECO:0000256" key="2">
    <source>
        <dbReference type="ARBA" id="ARBA00004533"/>
    </source>
</evidence>
<comment type="subcellular location">
    <subcellularLocation>
        <location evidence="2">Cell inner membrane</location>
    </subcellularLocation>
    <subcellularLocation>
        <location evidence="3">Cell membrane</location>
        <topology evidence="3">Multi-pass membrane protein</topology>
    </subcellularLocation>
</comment>
<evidence type="ECO:0000256" key="5">
    <source>
        <dbReference type="ARBA" id="ARBA00022475"/>
    </source>
</evidence>
<dbReference type="InterPro" id="IPR033479">
    <property type="entry name" value="dCache_1"/>
</dbReference>
<accession>A0AAQ2DA17</accession>
<dbReference type="Gene3D" id="3.30.70.270">
    <property type="match status" value="1"/>
</dbReference>
<evidence type="ECO:0000256" key="3">
    <source>
        <dbReference type="ARBA" id="ARBA00004651"/>
    </source>
</evidence>
<comment type="cofactor">
    <cofactor evidence="1">
        <name>Mg(2+)</name>
        <dbReference type="ChEBI" id="CHEBI:18420"/>
    </cofactor>
</comment>
<dbReference type="GO" id="GO:0005886">
    <property type="term" value="C:plasma membrane"/>
    <property type="evidence" value="ECO:0007669"/>
    <property type="project" value="UniProtKB-SubCell"/>
</dbReference>
<feature type="transmembrane region" description="Helical" evidence="10">
    <location>
        <begin position="30"/>
        <end position="49"/>
    </location>
</feature>
<evidence type="ECO:0000256" key="10">
    <source>
        <dbReference type="SAM" id="Phobius"/>
    </source>
</evidence>
<dbReference type="SMART" id="SM00267">
    <property type="entry name" value="GGDEF"/>
    <property type="match status" value="1"/>
</dbReference>
<dbReference type="GO" id="GO:0043709">
    <property type="term" value="P:cell adhesion involved in single-species biofilm formation"/>
    <property type="evidence" value="ECO:0007669"/>
    <property type="project" value="TreeGrafter"/>
</dbReference>
<feature type="transmembrane region" description="Helical" evidence="10">
    <location>
        <begin position="303"/>
        <end position="325"/>
    </location>
</feature>
<gene>
    <name evidence="12" type="ORF">E5170_20975</name>
</gene>
<dbReference type="CDD" id="cd18774">
    <property type="entry name" value="PDC2_HK_sensor"/>
    <property type="match status" value="1"/>
</dbReference>
<keyword evidence="5" id="KW-1003">Cell membrane</keyword>
<comment type="caution">
    <text evidence="12">The sequence shown here is derived from an EMBL/GenBank/DDBJ whole genome shotgun (WGS) entry which is preliminary data.</text>
</comment>
<sequence length="546" mass="59537">MIDRTDPPNESASDETLGATQPVTALNLRWLILSLVLLSVLATLGNSLVTAYRVQRDALVDHALQSNSAYAAKVASSLAEFIHSAQNHLRYSASELGKAWGDPSVMRAEALRLQKQDADFNSIAIIDSTAKVLEAYPDTLQINGSTLRSDAILKAIDAKRPFISSAYTSAAGNLVVFISEPVYDSAERYVGIIGGSVYLREDNALHTLISRHFHHEGTFAFVADQDRQLLFHPEAARIGDTLGWSKTVDAALRGESGSMSVRNYKGVPMLAGYAQVPGAGWAVVAQQPREVSLAPLNTLMRDVLLGMLPAALIGFVLIWFGTLLICRPLNQLSRIARQLSAPQASEQLRHVKAWYHEAFSIRQAMLAGVQLLQAKLGHLNQQVLTDPMTGLANRRAMDQELRRLERTGQTYSVLSLDIDHFKRVNDTFGHDKGDLAIKQVAHTLQTYSRVGDLACRAGGEEFLLILPQTGVESASAIAERIRQAIATSDIPTVGRITASIGVATCEHLPTTAEIVLKKADECLYRAKQGGRNRVESYLSMASSDSE</sequence>
<dbReference type="SUPFAM" id="SSF103190">
    <property type="entry name" value="Sensory domain-like"/>
    <property type="match status" value="2"/>
</dbReference>
<dbReference type="Pfam" id="PF02743">
    <property type="entry name" value="dCache_1"/>
    <property type="match status" value="1"/>
</dbReference>
<dbReference type="PROSITE" id="PS50887">
    <property type="entry name" value="GGDEF"/>
    <property type="match status" value="1"/>
</dbReference>
<dbReference type="GO" id="GO:0052621">
    <property type="term" value="F:diguanylate cyclase activity"/>
    <property type="evidence" value="ECO:0007669"/>
    <property type="project" value="UniProtKB-EC"/>
</dbReference>
<evidence type="ECO:0000313" key="13">
    <source>
        <dbReference type="Proteomes" id="UP000310574"/>
    </source>
</evidence>
<organism evidence="12 13">
    <name type="scientific">Pseudomonas atacamensis</name>
    <dbReference type="NCBI Taxonomy" id="2565368"/>
    <lineage>
        <taxon>Bacteria</taxon>
        <taxon>Pseudomonadati</taxon>
        <taxon>Pseudomonadota</taxon>
        <taxon>Gammaproteobacteria</taxon>
        <taxon>Pseudomonadales</taxon>
        <taxon>Pseudomonadaceae</taxon>
        <taxon>Pseudomonas</taxon>
    </lineage>
</organism>
<dbReference type="InterPro" id="IPR050469">
    <property type="entry name" value="Diguanylate_Cyclase"/>
</dbReference>
<keyword evidence="8 10" id="KW-0472">Membrane</keyword>
<evidence type="ECO:0000256" key="9">
    <source>
        <dbReference type="ARBA" id="ARBA00034247"/>
    </source>
</evidence>
<evidence type="ECO:0000256" key="8">
    <source>
        <dbReference type="ARBA" id="ARBA00023136"/>
    </source>
</evidence>